<evidence type="ECO:0000256" key="7">
    <source>
        <dbReference type="ARBA" id="ARBA00023136"/>
    </source>
</evidence>
<keyword evidence="6 8" id="KW-1133">Transmembrane helix</keyword>
<dbReference type="Pfam" id="PF03595">
    <property type="entry name" value="SLAC1"/>
    <property type="match status" value="1"/>
</dbReference>
<evidence type="ECO:0000256" key="3">
    <source>
        <dbReference type="ARBA" id="ARBA00022448"/>
    </source>
</evidence>
<dbReference type="EMBL" id="DUTF01000408">
    <property type="protein sequence ID" value="HHY28845.1"/>
    <property type="molecule type" value="Genomic_DNA"/>
</dbReference>
<feature type="transmembrane region" description="Helical" evidence="8">
    <location>
        <begin position="221"/>
        <end position="240"/>
    </location>
</feature>
<keyword evidence="3" id="KW-0813">Transport</keyword>
<keyword evidence="4" id="KW-1003">Cell membrane</keyword>
<keyword evidence="5 8" id="KW-0812">Transmembrane</keyword>
<evidence type="ECO:0000313" key="10">
    <source>
        <dbReference type="Proteomes" id="UP000553059"/>
    </source>
</evidence>
<dbReference type="PANTHER" id="PTHR31686">
    <property type="match status" value="1"/>
</dbReference>
<dbReference type="InterPro" id="IPR051629">
    <property type="entry name" value="Sulfite_efflux_TDT"/>
</dbReference>
<dbReference type="InterPro" id="IPR038665">
    <property type="entry name" value="Voltage-dep_anion_channel_sf"/>
</dbReference>
<dbReference type="GO" id="GO:0005886">
    <property type="term" value="C:plasma membrane"/>
    <property type="evidence" value="ECO:0007669"/>
    <property type="project" value="UniProtKB-SubCell"/>
</dbReference>
<feature type="transmembrane region" description="Helical" evidence="8">
    <location>
        <begin position="37"/>
        <end position="62"/>
    </location>
</feature>
<dbReference type="InterPro" id="IPR004695">
    <property type="entry name" value="SLAC1/Mae1/Ssu1/TehA"/>
</dbReference>
<dbReference type="Proteomes" id="UP000553059">
    <property type="component" value="Unassembled WGS sequence"/>
</dbReference>
<evidence type="ECO:0000256" key="6">
    <source>
        <dbReference type="ARBA" id="ARBA00022989"/>
    </source>
</evidence>
<comment type="similarity">
    <text evidence="2">Belongs to the tellurite-resistance/dicarboxylate transporter (TDT) family.</text>
</comment>
<dbReference type="AlphaFoldDB" id="A0A7C6Z761"/>
<feature type="transmembrane region" description="Helical" evidence="8">
    <location>
        <begin position="12"/>
        <end position="31"/>
    </location>
</feature>
<name>A0A7C6Z761_9FIRM</name>
<sequence length="383" mass="42759">MLERHPIKYLAPAWFAVIMGTGGLANIFFLWQDLFPLGHFLGIALAALADILYFCVLIPWMIRWLKYFPYAYRDLNHPLAGNFFVTMPVAMVIFGTNIYLIWSKYLSETLTYSLMFTFWVIAIIGVTFFTFYTTFRMMRVEETPRPEMINFSWIMAPIANMAVSLIGNPVLELTMKLHSSWSVSVLLMNTALFGVGFFLFIFISAIVFVRLANHPLPPADTIPSFGIFLSAVGLAVSAIIDASKNAQELGLLASTDLANLIAVVIWGFGIWIVGIITIISVHQLRKGGIPFSMGWWAYIFPLAAYTLCSQKIAAVFVTPLTTGYTAFLTVLLAFLWVYTFANTARGAVSGKLFVGTPILKDSQREKYPSACKADYGQSAFPLK</sequence>
<feature type="transmembrane region" description="Helical" evidence="8">
    <location>
        <begin position="147"/>
        <end position="166"/>
    </location>
</feature>
<evidence type="ECO:0000313" key="9">
    <source>
        <dbReference type="EMBL" id="HHY28845.1"/>
    </source>
</evidence>
<evidence type="ECO:0000256" key="4">
    <source>
        <dbReference type="ARBA" id="ARBA00022475"/>
    </source>
</evidence>
<evidence type="ECO:0000256" key="2">
    <source>
        <dbReference type="ARBA" id="ARBA00008566"/>
    </source>
</evidence>
<feature type="transmembrane region" description="Helical" evidence="8">
    <location>
        <begin position="323"/>
        <end position="341"/>
    </location>
</feature>
<evidence type="ECO:0000256" key="1">
    <source>
        <dbReference type="ARBA" id="ARBA00004651"/>
    </source>
</evidence>
<evidence type="ECO:0000256" key="8">
    <source>
        <dbReference type="SAM" id="Phobius"/>
    </source>
</evidence>
<feature type="transmembrane region" description="Helical" evidence="8">
    <location>
        <begin position="293"/>
        <end position="317"/>
    </location>
</feature>
<dbReference type="Gene3D" id="1.50.10.150">
    <property type="entry name" value="Voltage-dependent anion channel"/>
    <property type="match status" value="1"/>
</dbReference>
<gene>
    <name evidence="9" type="ORF">GX523_19270</name>
</gene>
<accession>A0A7C6Z761</accession>
<feature type="transmembrane region" description="Helical" evidence="8">
    <location>
        <begin position="260"/>
        <end position="281"/>
    </location>
</feature>
<evidence type="ECO:0000256" key="5">
    <source>
        <dbReference type="ARBA" id="ARBA00022692"/>
    </source>
</evidence>
<feature type="transmembrane region" description="Helical" evidence="8">
    <location>
        <begin position="186"/>
        <end position="209"/>
    </location>
</feature>
<feature type="transmembrane region" description="Helical" evidence="8">
    <location>
        <begin position="114"/>
        <end position="135"/>
    </location>
</feature>
<dbReference type="CDD" id="cd09321">
    <property type="entry name" value="TDT_like_3"/>
    <property type="match status" value="1"/>
</dbReference>
<dbReference type="PANTHER" id="PTHR31686:SF1">
    <property type="entry name" value="SULFITE EFFLUX PUMP SSU1"/>
    <property type="match status" value="1"/>
</dbReference>
<comment type="subcellular location">
    <subcellularLocation>
        <location evidence="1">Cell membrane</location>
        <topology evidence="1">Multi-pass membrane protein</topology>
    </subcellularLocation>
</comment>
<proteinExistence type="inferred from homology"/>
<comment type="caution">
    <text evidence="9">The sequence shown here is derived from an EMBL/GenBank/DDBJ whole genome shotgun (WGS) entry which is preliminary data.</text>
</comment>
<dbReference type="GO" id="GO:0000319">
    <property type="term" value="F:sulfite transmembrane transporter activity"/>
    <property type="evidence" value="ECO:0007669"/>
    <property type="project" value="TreeGrafter"/>
</dbReference>
<reference evidence="9 10" key="1">
    <citation type="journal article" date="2020" name="Biotechnol. Biofuels">
        <title>New insights from the biogas microbiome by comprehensive genome-resolved metagenomics of nearly 1600 species originating from multiple anaerobic digesters.</title>
        <authorList>
            <person name="Campanaro S."/>
            <person name="Treu L."/>
            <person name="Rodriguez-R L.M."/>
            <person name="Kovalovszki A."/>
            <person name="Ziels R.M."/>
            <person name="Maus I."/>
            <person name="Zhu X."/>
            <person name="Kougias P.G."/>
            <person name="Basile A."/>
            <person name="Luo G."/>
            <person name="Schluter A."/>
            <person name="Konstantinidis K.T."/>
            <person name="Angelidaki I."/>
        </authorList>
    </citation>
    <scope>NUCLEOTIDE SEQUENCE [LARGE SCALE GENOMIC DNA]</scope>
    <source>
        <strain evidence="9">AS05jafATM_4</strain>
    </source>
</reference>
<organism evidence="9 10">
    <name type="scientific">Desulfitobacterium dehalogenans</name>
    <dbReference type="NCBI Taxonomy" id="36854"/>
    <lineage>
        <taxon>Bacteria</taxon>
        <taxon>Bacillati</taxon>
        <taxon>Bacillota</taxon>
        <taxon>Clostridia</taxon>
        <taxon>Eubacteriales</taxon>
        <taxon>Desulfitobacteriaceae</taxon>
        <taxon>Desulfitobacterium</taxon>
    </lineage>
</organism>
<protein>
    <submittedName>
        <fullName evidence="9">C4-dicarboxylate ABC transporter</fullName>
    </submittedName>
</protein>
<keyword evidence="7 8" id="KW-0472">Membrane</keyword>
<feature type="transmembrane region" description="Helical" evidence="8">
    <location>
        <begin position="83"/>
        <end position="102"/>
    </location>
</feature>